<dbReference type="AlphaFoldDB" id="A0A059ZW45"/>
<keyword evidence="2" id="KW-0966">Cell projection</keyword>
<dbReference type="InterPro" id="IPR001444">
    <property type="entry name" value="Flag_bb_rod_N"/>
</dbReference>
<dbReference type="eggNOG" id="COG1815">
    <property type="taxonomic scope" value="Bacteria"/>
</dbReference>
<dbReference type="EMBL" id="CP005986">
    <property type="protein sequence ID" value="AIA55780.1"/>
    <property type="molecule type" value="Genomic_DNA"/>
</dbReference>
<keyword evidence="2" id="KW-0282">Flagellum</keyword>
<accession>A0A059ZW45</accession>
<evidence type="ECO:0000259" key="1">
    <source>
        <dbReference type="Pfam" id="PF00460"/>
    </source>
</evidence>
<reference evidence="2 3" key="1">
    <citation type="journal article" date="2009" name="J. Bacteriol.">
        <title>Draft genome sequence of the extremely acidophilic bacterium Acidithiobacillus caldus ATCC 51756 reveals metabolic versatility in the genus Acidithiobacillus.</title>
        <authorList>
            <person name="Valdes J."/>
            <person name="Quatrini R."/>
            <person name="Hallberg K."/>
            <person name="Dopson M."/>
            <person name="Valenzuela P.D."/>
            <person name="Holmes D.S."/>
        </authorList>
    </citation>
    <scope>NUCLEOTIDE SEQUENCE [LARGE SCALE GENOMIC DNA]</scope>
    <source>
        <strain evidence="3">ATCC 51756 / DSM 8584 / KU</strain>
    </source>
</reference>
<organism evidence="2 3">
    <name type="scientific">Acidithiobacillus caldus (strain ATCC 51756 / DSM 8584 / KU)</name>
    <dbReference type="NCBI Taxonomy" id="637389"/>
    <lineage>
        <taxon>Bacteria</taxon>
        <taxon>Pseudomonadati</taxon>
        <taxon>Pseudomonadota</taxon>
        <taxon>Acidithiobacillia</taxon>
        <taxon>Acidithiobacillales</taxon>
        <taxon>Acidithiobacillaceae</taxon>
        <taxon>Acidithiobacillus</taxon>
    </lineage>
</organism>
<dbReference type="Proteomes" id="UP000005522">
    <property type="component" value="Chromosome"/>
</dbReference>
<feature type="domain" description="Flagellar basal body rod protein N-terminal" evidence="1">
    <location>
        <begin position="12"/>
        <end position="37"/>
    </location>
</feature>
<proteinExistence type="predicted"/>
<keyword evidence="2" id="KW-0969">Cilium</keyword>
<name>A0A059ZW45_ACICK</name>
<dbReference type="HOGENOM" id="CLU_125463_1_0_6"/>
<evidence type="ECO:0000313" key="2">
    <source>
        <dbReference type="EMBL" id="AIA55780.1"/>
    </source>
</evidence>
<gene>
    <name evidence="2" type="ORF">Acaty_c1921</name>
</gene>
<protein>
    <submittedName>
        <fullName evidence="2">Flagellar basal-body rod protein FlgB</fullName>
    </submittedName>
</protein>
<dbReference type="RefSeq" id="WP_004873050.1">
    <property type="nucleotide sequence ID" value="NZ_CP005986.1"/>
</dbReference>
<dbReference type="Pfam" id="PF00460">
    <property type="entry name" value="Flg_bb_rod"/>
    <property type="match status" value="1"/>
</dbReference>
<evidence type="ECO:0000313" key="3">
    <source>
        <dbReference type="Proteomes" id="UP000005522"/>
    </source>
</evidence>
<dbReference type="KEGG" id="acz:Acaty_c1921"/>
<sequence>MLVLENITYLGKALALRNAQLDVLSSDLANASTPGYKATNLDFARALRSALAAPGDQLGDLSRYVRYERGNPVGLDGNSVSPQRVMMQITQTALDSEADETFGANAIQGMIDAINTSTVY</sequence>